<dbReference type="EMBL" id="VUNM01000005">
    <property type="protein sequence ID" value="MST88747.1"/>
    <property type="molecule type" value="Genomic_DNA"/>
</dbReference>
<evidence type="ECO:0000256" key="3">
    <source>
        <dbReference type="ARBA" id="ARBA00022605"/>
    </source>
</evidence>
<feature type="binding site" evidence="8">
    <location>
        <position position="251"/>
    </location>
    <ligand>
        <name>substrate</name>
    </ligand>
</feature>
<evidence type="ECO:0000313" key="10">
    <source>
        <dbReference type="EMBL" id="MST88747.1"/>
    </source>
</evidence>
<gene>
    <name evidence="10" type="primary">metA</name>
    <name evidence="8" type="synonym">metAA</name>
    <name evidence="10" type="ORF">FYJ79_04005</name>
</gene>
<reference evidence="10 11" key="1">
    <citation type="submission" date="2019-08" db="EMBL/GenBank/DDBJ databases">
        <title>In-depth cultivation of the pig gut microbiome towards novel bacterial diversity and tailored functional studies.</title>
        <authorList>
            <person name="Wylensek D."/>
            <person name="Hitch T.C.A."/>
            <person name="Clavel T."/>
        </authorList>
    </citation>
    <scope>NUCLEOTIDE SEQUENCE [LARGE SCALE GENOMIC DNA]</scope>
    <source>
        <strain evidence="10 11">CA-Schmier-601-WT-3</strain>
    </source>
</reference>
<keyword evidence="2 8" id="KW-0963">Cytoplasm</keyword>
<feature type="site" description="Important for acyl-CoA specificity" evidence="8">
    <location>
        <position position="111"/>
    </location>
</feature>
<dbReference type="InterPro" id="IPR029062">
    <property type="entry name" value="Class_I_gatase-like"/>
</dbReference>
<dbReference type="AlphaFoldDB" id="A0A844FS57"/>
<dbReference type="GO" id="GO:0004414">
    <property type="term" value="F:homoserine O-acetyltransferase activity"/>
    <property type="evidence" value="ECO:0007669"/>
    <property type="project" value="UniProtKB-EC"/>
</dbReference>
<dbReference type="NCBIfam" id="TIGR01001">
    <property type="entry name" value="metA"/>
    <property type="match status" value="1"/>
</dbReference>
<evidence type="ECO:0000256" key="4">
    <source>
        <dbReference type="ARBA" id="ARBA00022679"/>
    </source>
</evidence>
<evidence type="ECO:0000256" key="7">
    <source>
        <dbReference type="ARBA" id="ARBA00049043"/>
    </source>
</evidence>
<dbReference type="PANTHER" id="PTHR20919">
    <property type="entry name" value="HOMOSERINE O-SUCCINYLTRANSFERASE"/>
    <property type="match status" value="1"/>
</dbReference>
<comment type="caution">
    <text evidence="8">Lacks conserved residue(s) required for the propagation of feature annotation.</text>
</comment>
<dbReference type="CDD" id="cd03131">
    <property type="entry name" value="GATase1_HTS"/>
    <property type="match status" value="1"/>
</dbReference>
<dbReference type="PANTHER" id="PTHR20919:SF0">
    <property type="entry name" value="HOMOSERINE O-SUCCINYLTRANSFERASE"/>
    <property type="match status" value="1"/>
</dbReference>
<feature type="binding site" evidence="8">
    <location>
        <position position="163"/>
    </location>
    <ligand>
        <name>substrate</name>
    </ligand>
</feature>
<comment type="caution">
    <text evidence="10">The sequence shown here is derived from an EMBL/GenBank/DDBJ whole genome shotgun (WGS) entry which is preliminary data.</text>
</comment>
<dbReference type="FunFam" id="3.40.50.880:FF:000004">
    <property type="entry name" value="Homoserine O-succinyltransferase"/>
    <property type="match status" value="1"/>
</dbReference>
<dbReference type="EC" id="2.3.1.31" evidence="8"/>
<dbReference type="InterPro" id="IPR033752">
    <property type="entry name" value="MetA_family"/>
</dbReference>
<dbReference type="PIRSF" id="PIRSF000450">
    <property type="entry name" value="H_ser_succinyltr"/>
    <property type="match status" value="1"/>
</dbReference>
<dbReference type="RefSeq" id="WP_154514710.1">
    <property type="nucleotide sequence ID" value="NZ_JAQXUV010000040.1"/>
</dbReference>
<evidence type="ECO:0000256" key="9">
    <source>
        <dbReference type="PIRSR" id="PIRSR000450-1"/>
    </source>
</evidence>
<dbReference type="HAMAP" id="MF_00295">
    <property type="entry name" value="MetA_acyltransf"/>
    <property type="match status" value="1"/>
</dbReference>
<feature type="active site" description="Acyl-thioester intermediate" evidence="8 9">
    <location>
        <position position="142"/>
    </location>
</feature>
<dbReference type="Gene3D" id="3.40.50.880">
    <property type="match status" value="1"/>
</dbReference>
<feature type="active site" evidence="8">
    <location>
        <position position="239"/>
    </location>
</feature>
<keyword evidence="6 8" id="KW-0012">Acyltransferase</keyword>
<comment type="function">
    <text evidence="8">Transfers an acetyl group from acetyl-CoA to L-homoserine, forming acetyl-L-homoserine.</text>
</comment>
<evidence type="ECO:0000313" key="11">
    <source>
        <dbReference type="Proteomes" id="UP000442619"/>
    </source>
</evidence>
<evidence type="ECO:0000256" key="2">
    <source>
        <dbReference type="ARBA" id="ARBA00022490"/>
    </source>
</evidence>
<comment type="subcellular location">
    <subcellularLocation>
        <location evidence="1 8">Cytoplasm</location>
    </subcellularLocation>
</comment>
<dbReference type="GO" id="GO:0019281">
    <property type="term" value="P:L-methionine biosynthetic process from homoserine via O-succinyl-L-homoserine and cystathionine"/>
    <property type="evidence" value="ECO:0007669"/>
    <property type="project" value="InterPro"/>
</dbReference>
<comment type="catalytic activity">
    <reaction evidence="7 8">
        <text>L-homoserine + acetyl-CoA = O-acetyl-L-homoserine + CoA</text>
        <dbReference type="Rhea" id="RHEA:13701"/>
        <dbReference type="ChEBI" id="CHEBI:57287"/>
        <dbReference type="ChEBI" id="CHEBI:57288"/>
        <dbReference type="ChEBI" id="CHEBI:57476"/>
        <dbReference type="ChEBI" id="CHEBI:57716"/>
        <dbReference type="EC" id="2.3.1.31"/>
    </reaction>
</comment>
<comment type="pathway">
    <text evidence="8">Amino-acid biosynthesis; L-methionine biosynthesis via de novo pathway; O-acetyl-L-homoserine from L-homoserine: step 1/1.</text>
</comment>
<keyword evidence="3 8" id="KW-0028">Amino-acid biosynthesis</keyword>
<evidence type="ECO:0000256" key="1">
    <source>
        <dbReference type="ARBA" id="ARBA00004496"/>
    </source>
</evidence>
<feature type="binding site" evidence="8">
    <location>
        <position position="194"/>
    </location>
    <ligand>
        <name>substrate</name>
    </ligand>
</feature>
<accession>A0A844FS57</accession>
<evidence type="ECO:0000256" key="8">
    <source>
        <dbReference type="HAMAP-Rule" id="MF_00295"/>
    </source>
</evidence>
<feature type="site" description="Important for substrate specificity" evidence="8">
    <location>
        <position position="194"/>
    </location>
</feature>
<organism evidence="10 11">
    <name type="scientific">Sharpea porci</name>
    <dbReference type="NCBI Taxonomy" id="2652286"/>
    <lineage>
        <taxon>Bacteria</taxon>
        <taxon>Bacillati</taxon>
        <taxon>Bacillota</taxon>
        <taxon>Erysipelotrichia</taxon>
        <taxon>Erysipelotrichales</taxon>
        <taxon>Coprobacillaceae</taxon>
        <taxon>Sharpea</taxon>
    </lineage>
</organism>
<keyword evidence="11" id="KW-1185">Reference proteome</keyword>
<dbReference type="InterPro" id="IPR005697">
    <property type="entry name" value="HST_MetA"/>
</dbReference>
<dbReference type="GO" id="GO:0005737">
    <property type="term" value="C:cytoplasm"/>
    <property type="evidence" value="ECO:0007669"/>
    <property type="project" value="UniProtKB-SubCell"/>
</dbReference>
<dbReference type="SUPFAM" id="SSF52317">
    <property type="entry name" value="Class I glutamine amidotransferase-like"/>
    <property type="match status" value="1"/>
</dbReference>
<dbReference type="Pfam" id="PF04204">
    <property type="entry name" value="HTS"/>
    <property type="match status" value="1"/>
</dbReference>
<comment type="similarity">
    <text evidence="8">Belongs to the MetA family.</text>
</comment>
<dbReference type="UniPathway" id="UPA00051">
    <property type="reaction ID" value="UER00074"/>
</dbReference>
<name>A0A844FS57_9FIRM</name>
<dbReference type="Proteomes" id="UP000442619">
    <property type="component" value="Unassembled WGS sequence"/>
</dbReference>
<feature type="active site" description="Proton acceptor" evidence="8">
    <location>
        <position position="237"/>
    </location>
</feature>
<dbReference type="GO" id="GO:0008899">
    <property type="term" value="F:homoserine O-succinyltransferase activity"/>
    <property type="evidence" value="ECO:0007669"/>
    <property type="project" value="UniProtKB-UniRule"/>
</dbReference>
<evidence type="ECO:0000256" key="6">
    <source>
        <dbReference type="ARBA" id="ARBA00023315"/>
    </source>
</evidence>
<keyword evidence="4 8" id="KW-0808">Transferase</keyword>
<proteinExistence type="inferred from homology"/>
<evidence type="ECO:0000256" key="5">
    <source>
        <dbReference type="ARBA" id="ARBA00023167"/>
    </source>
</evidence>
<protein>
    <recommendedName>
        <fullName evidence="8">Homoserine O-acetyltransferase</fullName>
        <shortName evidence="8">HAT</shortName>
        <ecNumber evidence="8">2.3.1.31</ecNumber>
    </recommendedName>
    <alternativeName>
        <fullName evidence="8">Homoserine transacetylase</fullName>
        <shortName evidence="8">HTA</shortName>
    </alternativeName>
</protein>
<sequence>MPINLPDDLPAGKILRDENVFVMNTTRATTQQIRPLHVMIVNLMPTKEVTETQLLRLLSNTPLQVEVDLIRTATHTPVHVNPEHLKSFYKFFDDVKDQYYDGMIITGAPVERMAFEDVDYWKELCDIMEWAKTHVFSSFFICWGAQAALHYYYGLDKYLLKHKLTGVYRHHINTNKMKRKILRGFDYEFYAPHSRYTTVLKEDIASVKSLDILAESDEAGVYLVAEKDGSRFFVTGHSEYDTDTLDKEYKRDLANPNIVAEIPKNYYHDDDPTQDIQVKWRSHAYLLFANWLNYYVYQETPYKIEEIQKRAK</sequence>
<keyword evidence="5 8" id="KW-0486">Methionine biosynthesis</keyword>